<proteinExistence type="predicted"/>
<feature type="non-terminal residue" evidence="10">
    <location>
        <position position="1"/>
    </location>
</feature>
<dbReference type="Gene3D" id="1.20.1250.20">
    <property type="entry name" value="MFS general substrate transporter like domains"/>
    <property type="match status" value="1"/>
</dbReference>
<dbReference type="InterPro" id="IPR020846">
    <property type="entry name" value="MFS_dom"/>
</dbReference>
<feature type="transmembrane region" description="Helical" evidence="8">
    <location>
        <begin position="89"/>
        <end position="105"/>
    </location>
</feature>
<feature type="domain" description="Major facilitator superfamily (MFS) profile" evidence="9">
    <location>
        <begin position="21"/>
        <end position="442"/>
    </location>
</feature>
<accession>A0A0A9XBD5</accession>
<evidence type="ECO:0000256" key="2">
    <source>
        <dbReference type="ARBA" id="ARBA00022448"/>
    </source>
</evidence>
<evidence type="ECO:0000259" key="9">
    <source>
        <dbReference type="PROSITE" id="PS50850"/>
    </source>
</evidence>
<keyword evidence="4" id="KW-0762">Sugar transport</keyword>
<dbReference type="EMBL" id="GBHO01026643">
    <property type="protein sequence ID" value="JAG16961.1"/>
    <property type="molecule type" value="Transcribed_RNA"/>
</dbReference>
<dbReference type="InterPro" id="IPR005828">
    <property type="entry name" value="MFS_sugar_transport-like"/>
</dbReference>
<dbReference type="GO" id="GO:0005886">
    <property type="term" value="C:plasma membrane"/>
    <property type="evidence" value="ECO:0007669"/>
    <property type="project" value="UniProtKB-SubCell"/>
</dbReference>
<evidence type="ECO:0000256" key="4">
    <source>
        <dbReference type="ARBA" id="ARBA00022597"/>
    </source>
</evidence>
<feature type="transmembrane region" description="Helical" evidence="8">
    <location>
        <begin position="420"/>
        <end position="439"/>
    </location>
</feature>
<reference evidence="10" key="2">
    <citation type="submission" date="2014-07" db="EMBL/GenBank/DDBJ databases">
        <authorList>
            <person name="Hull J."/>
        </authorList>
    </citation>
    <scope>NUCLEOTIDE SEQUENCE</scope>
</reference>
<evidence type="ECO:0000256" key="6">
    <source>
        <dbReference type="ARBA" id="ARBA00022989"/>
    </source>
</evidence>
<feature type="transmembrane region" description="Helical" evidence="8">
    <location>
        <begin position="148"/>
        <end position="168"/>
    </location>
</feature>
<evidence type="ECO:0000256" key="3">
    <source>
        <dbReference type="ARBA" id="ARBA00022475"/>
    </source>
</evidence>
<dbReference type="AlphaFoldDB" id="A0A0A9XBD5"/>
<evidence type="ECO:0000256" key="5">
    <source>
        <dbReference type="ARBA" id="ARBA00022692"/>
    </source>
</evidence>
<name>A0A0A9XBD5_LYGHE</name>
<keyword evidence="7 8" id="KW-0472">Membrane</keyword>
<evidence type="ECO:0000256" key="8">
    <source>
        <dbReference type="SAM" id="Phobius"/>
    </source>
</evidence>
<dbReference type="InterPro" id="IPR036259">
    <property type="entry name" value="MFS_trans_sf"/>
</dbReference>
<evidence type="ECO:0000256" key="7">
    <source>
        <dbReference type="ARBA" id="ARBA00023136"/>
    </source>
</evidence>
<feature type="transmembrane region" description="Helical" evidence="8">
    <location>
        <begin position="174"/>
        <end position="192"/>
    </location>
</feature>
<dbReference type="FunFam" id="1.20.1250.20:FF:000218">
    <property type="entry name" value="facilitated trehalose transporter Tret1"/>
    <property type="match status" value="1"/>
</dbReference>
<comment type="subcellular location">
    <subcellularLocation>
        <location evidence="1">Cell membrane</location>
        <topology evidence="1">Multi-pass membrane protein</topology>
    </subcellularLocation>
</comment>
<keyword evidence="2" id="KW-0813">Transport</keyword>
<dbReference type="GO" id="GO:0022857">
    <property type="term" value="F:transmembrane transporter activity"/>
    <property type="evidence" value="ECO:0007669"/>
    <property type="project" value="InterPro"/>
</dbReference>
<sequence length="512" mass="57889">PVRLTMFERYVSFGPYGQWVAALAVTCCVGISGVTVAWPTAAFPKMEDGSAGFDFSEWEKGWLACLPFTGAVISPLPVAYIMDRIGRRNTLHLSILLILGGWAIISFSSNIYMMCLARLMCGLWGGTEYITVSIFVAEMVDPSIRGTLISVTGMTLYIGALYVSFISYMSYQTMSFLCAVPALCLFILFFFIPESPYFYLMHGKRKEAEDAIIWLRGHCDKDEFKRIEDGVIEQSKNHGTFKEIVANKANRNAFIMIEWFKIFSSCTANIVLFAYSTHLIPDSFVSAQDSNILLTILWVLAALVSSSIMDKFPRRTILSASCVGTIALFAITTVWYYLREFTDVNVKTTTWIPLVTIIIGSFFEVIGIVNIPNVLKGEIFPINIKTKACAISCMTANIFETINVLYYYEINYYIGEYFQFLKSVISASLCLYITIFHMFETKGLDLETIQKLLTGKMKVVNKEEDIKSEKKWFLCMIANIELIYDIDYSSFATQRHSKFAVIVHLPISLLIN</sequence>
<dbReference type="InterPro" id="IPR050549">
    <property type="entry name" value="MFS_Trehalose_Transporter"/>
</dbReference>
<evidence type="ECO:0000313" key="10">
    <source>
        <dbReference type="EMBL" id="JAG16961.1"/>
    </source>
</evidence>
<dbReference type="Pfam" id="PF00083">
    <property type="entry name" value="Sugar_tr"/>
    <property type="match status" value="1"/>
</dbReference>
<keyword evidence="6 8" id="KW-1133">Transmembrane helix</keyword>
<dbReference type="PROSITE" id="PS00217">
    <property type="entry name" value="SUGAR_TRANSPORT_2"/>
    <property type="match status" value="1"/>
</dbReference>
<feature type="transmembrane region" description="Helical" evidence="8">
    <location>
        <begin position="61"/>
        <end position="82"/>
    </location>
</feature>
<keyword evidence="5 8" id="KW-0812">Transmembrane</keyword>
<dbReference type="PANTHER" id="PTHR48021">
    <property type="match status" value="1"/>
</dbReference>
<protein>
    <submittedName>
        <fullName evidence="10">Facilitated trehalose transporter Tret1</fullName>
    </submittedName>
</protein>
<dbReference type="InterPro" id="IPR005829">
    <property type="entry name" value="Sugar_transporter_CS"/>
</dbReference>
<organism evidence="10">
    <name type="scientific">Lygus hesperus</name>
    <name type="common">Western plant bug</name>
    <dbReference type="NCBI Taxonomy" id="30085"/>
    <lineage>
        <taxon>Eukaryota</taxon>
        <taxon>Metazoa</taxon>
        <taxon>Ecdysozoa</taxon>
        <taxon>Arthropoda</taxon>
        <taxon>Hexapoda</taxon>
        <taxon>Insecta</taxon>
        <taxon>Pterygota</taxon>
        <taxon>Neoptera</taxon>
        <taxon>Paraneoptera</taxon>
        <taxon>Hemiptera</taxon>
        <taxon>Heteroptera</taxon>
        <taxon>Panheteroptera</taxon>
        <taxon>Cimicomorpha</taxon>
        <taxon>Miridae</taxon>
        <taxon>Mirini</taxon>
        <taxon>Lygus</taxon>
    </lineage>
</organism>
<feature type="transmembrane region" description="Helical" evidence="8">
    <location>
        <begin position="292"/>
        <end position="309"/>
    </location>
</feature>
<gene>
    <name evidence="10" type="primary">Tret1_115</name>
    <name evidence="10" type="ORF">CM83_50642</name>
</gene>
<feature type="transmembrane region" description="Helical" evidence="8">
    <location>
        <begin position="350"/>
        <end position="375"/>
    </location>
</feature>
<keyword evidence="3" id="KW-1003">Cell membrane</keyword>
<feature type="transmembrane region" description="Helical" evidence="8">
    <location>
        <begin position="316"/>
        <end position="338"/>
    </location>
</feature>
<dbReference type="PROSITE" id="PS00216">
    <property type="entry name" value="SUGAR_TRANSPORT_1"/>
    <property type="match status" value="1"/>
</dbReference>
<feature type="transmembrane region" description="Helical" evidence="8">
    <location>
        <begin position="20"/>
        <end position="41"/>
    </location>
</feature>
<feature type="transmembrane region" description="Helical" evidence="8">
    <location>
        <begin position="387"/>
        <end position="408"/>
    </location>
</feature>
<evidence type="ECO:0000256" key="1">
    <source>
        <dbReference type="ARBA" id="ARBA00004651"/>
    </source>
</evidence>
<dbReference type="PANTHER" id="PTHR48021:SF46">
    <property type="entry name" value="MAJOR FACILITATOR SUPERFAMILY (MFS) PROFILE DOMAIN-CONTAINING PROTEIN"/>
    <property type="match status" value="1"/>
</dbReference>
<reference evidence="10" key="1">
    <citation type="journal article" date="2014" name="PLoS ONE">
        <title>Transcriptome-Based Identification of ABC Transporters in the Western Tarnished Plant Bug Lygus hesperus.</title>
        <authorList>
            <person name="Hull J.J."/>
            <person name="Chaney K."/>
            <person name="Geib S.M."/>
            <person name="Fabrick J.A."/>
            <person name="Brent C.S."/>
            <person name="Walsh D."/>
            <person name="Lavine L.C."/>
        </authorList>
    </citation>
    <scope>NUCLEOTIDE SEQUENCE</scope>
</reference>
<dbReference type="SUPFAM" id="SSF103473">
    <property type="entry name" value="MFS general substrate transporter"/>
    <property type="match status" value="1"/>
</dbReference>
<dbReference type="PROSITE" id="PS50850">
    <property type="entry name" value="MFS"/>
    <property type="match status" value="1"/>
</dbReference>